<evidence type="ECO:0000256" key="2">
    <source>
        <dbReference type="ARBA" id="ARBA00005262"/>
    </source>
</evidence>
<feature type="transmembrane region" description="Helical" evidence="8">
    <location>
        <begin position="163"/>
        <end position="185"/>
    </location>
</feature>
<dbReference type="GO" id="GO:0015109">
    <property type="term" value="F:chromate transmembrane transporter activity"/>
    <property type="evidence" value="ECO:0007669"/>
    <property type="project" value="InterPro"/>
</dbReference>
<protein>
    <submittedName>
        <fullName evidence="9">Chromate transporter</fullName>
    </submittedName>
</protein>
<keyword evidence="3" id="KW-1003">Cell membrane</keyword>
<dbReference type="AlphaFoldDB" id="A0A927HY64"/>
<comment type="similarity">
    <text evidence="2">Belongs to the chromate ion transporter (CHR) (TC 2.A.51) family.</text>
</comment>
<dbReference type="InterPro" id="IPR003370">
    <property type="entry name" value="Chromate_transpt"/>
</dbReference>
<evidence type="ECO:0000313" key="10">
    <source>
        <dbReference type="Proteomes" id="UP000619295"/>
    </source>
</evidence>
<dbReference type="GO" id="GO:0005886">
    <property type="term" value="C:plasma membrane"/>
    <property type="evidence" value="ECO:0007669"/>
    <property type="project" value="UniProtKB-SubCell"/>
</dbReference>
<evidence type="ECO:0000256" key="1">
    <source>
        <dbReference type="ARBA" id="ARBA00004651"/>
    </source>
</evidence>
<evidence type="ECO:0000313" key="9">
    <source>
        <dbReference type="EMBL" id="MBD3844889.1"/>
    </source>
</evidence>
<organism evidence="9 10">
    <name type="scientific">Bosea spartocytisi</name>
    <dbReference type="NCBI Taxonomy" id="2773451"/>
    <lineage>
        <taxon>Bacteria</taxon>
        <taxon>Pseudomonadati</taxon>
        <taxon>Pseudomonadota</taxon>
        <taxon>Alphaproteobacteria</taxon>
        <taxon>Hyphomicrobiales</taxon>
        <taxon>Boseaceae</taxon>
        <taxon>Bosea</taxon>
    </lineage>
</organism>
<keyword evidence="10" id="KW-1185">Reference proteome</keyword>
<dbReference type="Pfam" id="PF02417">
    <property type="entry name" value="Chromate_transp"/>
    <property type="match status" value="1"/>
</dbReference>
<evidence type="ECO:0000256" key="5">
    <source>
        <dbReference type="ARBA" id="ARBA00022989"/>
    </source>
</evidence>
<dbReference type="InterPro" id="IPR052518">
    <property type="entry name" value="CHR_Transporter"/>
</dbReference>
<comment type="subcellular location">
    <subcellularLocation>
        <location evidence="1">Cell membrane</location>
        <topology evidence="1">Multi-pass membrane protein</topology>
    </subcellularLocation>
</comment>
<gene>
    <name evidence="9" type="ORF">IED13_04215</name>
</gene>
<accession>A0A927HY64</accession>
<keyword evidence="6 8" id="KW-0472">Membrane</keyword>
<dbReference type="Proteomes" id="UP000619295">
    <property type="component" value="Unassembled WGS sequence"/>
</dbReference>
<name>A0A927HY64_9HYPH</name>
<comment type="caution">
    <text evidence="9">The sequence shown here is derived from an EMBL/GenBank/DDBJ whole genome shotgun (WGS) entry which is preliminary data.</text>
</comment>
<feature type="transmembrane region" description="Helical" evidence="8">
    <location>
        <begin position="106"/>
        <end position="130"/>
    </location>
</feature>
<proteinExistence type="inferred from homology"/>
<keyword evidence="4 8" id="KW-0812">Transmembrane</keyword>
<evidence type="ECO:0000256" key="3">
    <source>
        <dbReference type="ARBA" id="ARBA00022475"/>
    </source>
</evidence>
<feature type="region of interest" description="Disordered" evidence="7">
    <location>
        <begin position="1"/>
        <end position="25"/>
    </location>
</feature>
<keyword evidence="5 8" id="KW-1133">Transmembrane helix</keyword>
<feature type="transmembrane region" description="Helical" evidence="8">
    <location>
        <begin position="136"/>
        <end position="156"/>
    </location>
</feature>
<sequence>MPDSSPTPQPESRNAALRKGRDEAPAERPSAVQLFLIFTRIGLTSFGGGLSGWLLREFVQRRKLMSEEDFLNGLSIAQALPGVNVTNMAIWIGYKLGGRNGAIASWLGIIVPAAIVITLISTVFTALAGFELTHVALAGAACAAIGLSLSMGLVAARRVPRRVFPLAIMAATFVAVAILQLPLIWTVLVAGSLSVAVTYHQG</sequence>
<dbReference type="PANTHER" id="PTHR43663">
    <property type="entry name" value="CHROMATE TRANSPORT PROTEIN-RELATED"/>
    <property type="match status" value="1"/>
</dbReference>
<reference evidence="9" key="1">
    <citation type="submission" date="2020-09" db="EMBL/GenBank/DDBJ databases">
        <title>Bosea spartocytisi sp. nov. a root nodule endophyte of Spartocytisus supranubius in the high mountain ecosystem fo the Teide National Park (Canary Islands, Spain).</title>
        <authorList>
            <person name="Pulido-Suarez L."/>
            <person name="Peix A."/>
            <person name="Igual J.M."/>
            <person name="Socas-Perez N."/>
            <person name="Velazquez E."/>
            <person name="Flores-Felix J.D."/>
            <person name="Leon-Barrios M."/>
        </authorList>
    </citation>
    <scope>NUCLEOTIDE SEQUENCE</scope>
    <source>
        <strain evidence="9">SSUT16</strain>
    </source>
</reference>
<dbReference type="EMBL" id="JACXWY010000002">
    <property type="protein sequence ID" value="MBD3844889.1"/>
    <property type="molecule type" value="Genomic_DNA"/>
</dbReference>
<evidence type="ECO:0000256" key="4">
    <source>
        <dbReference type="ARBA" id="ARBA00022692"/>
    </source>
</evidence>
<feature type="transmembrane region" description="Helical" evidence="8">
    <location>
        <begin position="34"/>
        <end position="55"/>
    </location>
</feature>
<evidence type="ECO:0000256" key="8">
    <source>
        <dbReference type="SAM" id="Phobius"/>
    </source>
</evidence>
<evidence type="ECO:0000256" key="6">
    <source>
        <dbReference type="ARBA" id="ARBA00023136"/>
    </source>
</evidence>
<evidence type="ECO:0000256" key="7">
    <source>
        <dbReference type="SAM" id="MobiDB-lite"/>
    </source>
</evidence>
<dbReference type="PANTHER" id="PTHR43663:SF1">
    <property type="entry name" value="CHROMATE TRANSPORTER"/>
    <property type="match status" value="1"/>
</dbReference>